<organism evidence="1 2">
    <name type="scientific">Nocardiopsis mwathae</name>
    <dbReference type="NCBI Taxonomy" id="1472723"/>
    <lineage>
        <taxon>Bacteria</taxon>
        <taxon>Bacillati</taxon>
        <taxon>Actinomycetota</taxon>
        <taxon>Actinomycetes</taxon>
        <taxon>Streptosporangiales</taxon>
        <taxon>Nocardiopsidaceae</taxon>
        <taxon>Nocardiopsis</taxon>
    </lineage>
</organism>
<dbReference type="InterPro" id="IPR036890">
    <property type="entry name" value="HATPase_C_sf"/>
</dbReference>
<dbReference type="EMBL" id="JACHDS010000001">
    <property type="protein sequence ID" value="MBB6173203.1"/>
    <property type="molecule type" value="Genomic_DNA"/>
</dbReference>
<accession>A0A7W9YJC6</accession>
<dbReference type="Proteomes" id="UP000546642">
    <property type="component" value="Unassembled WGS sequence"/>
</dbReference>
<gene>
    <name evidence="1" type="ORF">HNR23_003263</name>
</gene>
<reference evidence="1 2" key="1">
    <citation type="submission" date="2020-08" db="EMBL/GenBank/DDBJ databases">
        <title>Sequencing the genomes of 1000 actinobacteria strains.</title>
        <authorList>
            <person name="Klenk H.-P."/>
        </authorList>
    </citation>
    <scope>NUCLEOTIDE SEQUENCE [LARGE SCALE GENOMIC DNA]</scope>
    <source>
        <strain evidence="1 2">DSM 46659</strain>
    </source>
</reference>
<dbReference type="PANTHER" id="PTHR35526">
    <property type="entry name" value="ANTI-SIGMA-F FACTOR RSBW-RELATED"/>
    <property type="match status" value="1"/>
</dbReference>
<dbReference type="Gene3D" id="3.30.565.10">
    <property type="entry name" value="Histidine kinase-like ATPase, C-terminal domain"/>
    <property type="match status" value="1"/>
</dbReference>
<evidence type="ECO:0000313" key="1">
    <source>
        <dbReference type="EMBL" id="MBB6173203.1"/>
    </source>
</evidence>
<dbReference type="InterPro" id="IPR050267">
    <property type="entry name" value="Anti-sigma-factor_SerPK"/>
</dbReference>
<dbReference type="PANTHER" id="PTHR35526:SF3">
    <property type="entry name" value="ANTI-SIGMA-F FACTOR RSBW"/>
    <property type="match status" value="1"/>
</dbReference>
<comment type="caution">
    <text evidence="1">The sequence shown here is derived from an EMBL/GenBank/DDBJ whole genome shotgun (WGS) entry which is preliminary data.</text>
</comment>
<dbReference type="AlphaFoldDB" id="A0A7W9YJC6"/>
<dbReference type="CDD" id="cd16936">
    <property type="entry name" value="HATPase_RsbW-like"/>
    <property type="match status" value="1"/>
</dbReference>
<keyword evidence="2" id="KW-1185">Reference proteome</keyword>
<evidence type="ECO:0000313" key="2">
    <source>
        <dbReference type="Proteomes" id="UP000546642"/>
    </source>
</evidence>
<protein>
    <submittedName>
        <fullName evidence="1">Anti-sigma regulatory factor (Ser/Thr protein kinase)</fullName>
    </submittedName>
</protein>
<name>A0A7W9YJC6_9ACTN</name>
<sequence>MFLQHDSQPNVTTVYLPGLRLAEVGVARDCVSGVLSGEAPGTRDTALLLTSELATNALIHGDTRNTAEPKTGRLAEARPFAVTVDIVTKEISILVTGAGAKRATPVIRRQREWNEAGRGLAWVEALSTAWGTYGDRVSRTVWFTLTRAPVPVTG</sequence>
<proteinExistence type="predicted"/>
<dbReference type="RefSeq" id="WP_184076449.1">
    <property type="nucleotide sequence ID" value="NZ_JACHDS010000001.1"/>
</dbReference>